<dbReference type="EMBL" id="MU032345">
    <property type="protein sequence ID" value="KAF3768218.1"/>
    <property type="molecule type" value="Genomic_DNA"/>
</dbReference>
<reference evidence="1" key="1">
    <citation type="journal article" date="2020" name="Phytopathology">
        <title>Genome sequence of the chestnut blight fungus Cryphonectria parasitica EP155: A fundamental resource for an archetypical invasive plant pathogen.</title>
        <authorList>
            <person name="Crouch J.A."/>
            <person name="Dawe A."/>
            <person name="Aerts A."/>
            <person name="Barry K."/>
            <person name="Churchill A.C.L."/>
            <person name="Grimwood J."/>
            <person name="Hillman B."/>
            <person name="Milgroom M.G."/>
            <person name="Pangilinan J."/>
            <person name="Smith M."/>
            <person name="Salamov A."/>
            <person name="Schmutz J."/>
            <person name="Yadav J."/>
            <person name="Grigoriev I.V."/>
            <person name="Nuss D."/>
        </authorList>
    </citation>
    <scope>NUCLEOTIDE SEQUENCE</scope>
    <source>
        <strain evidence="1">EP155</strain>
    </source>
</reference>
<dbReference type="RefSeq" id="XP_040779179.1">
    <property type="nucleotide sequence ID" value="XM_040925867.1"/>
</dbReference>
<sequence length="205" mass="24395">MWFGGEGFFSFLLSFPLFEKTETYMYASSSCLIKVIMCNAQEDQDRRTFLDNISPQYESWTVLYDYRDSNDKTRIFSVRRNVHLRNDELEHVLYAEIRHHAETLLKIKKKQVCAYDMDLYYMSIYNKFRRLNREAQGLINLLLCRRVDEGTIGFQYWDLVVLSEVSSGGATAGVRPRYRWWRWSRASTMSELRLVLRRVQAHPAT</sequence>
<dbReference type="AlphaFoldDB" id="A0A9P4Y800"/>
<organism evidence="1 2">
    <name type="scientific">Cryphonectria parasitica (strain ATCC 38755 / EP155)</name>
    <dbReference type="NCBI Taxonomy" id="660469"/>
    <lineage>
        <taxon>Eukaryota</taxon>
        <taxon>Fungi</taxon>
        <taxon>Dikarya</taxon>
        <taxon>Ascomycota</taxon>
        <taxon>Pezizomycotina</taxon>
        <taxon>Sordariomycetes</taxon>
        <taxon>Sordariomycetidae</taxon>
        <taxon>Diaporthales</taxon>
        <taxon>Cryphonectriaceae</taxon>
        <taxon>Cryphonectria-Endothia species complex</taxon>
        <taxon>Cryphonectria</taxon>
    </lineage>
</organism>
<keyword evidence="2" id="KW-1185">Reference proteome</keyword>
<gene>
    <name evidence="1" type="ORF">M406DRAFT_75515</name>
</gene>
<accession>A0A9P4Y800</accession>
<evidence type="ECO:0000313" key="1">
    <source>
        <dbReference type="EMBL" id="KAF3768218.1"/>
    </source>
</evidence>
<dbReference type="GeneID" id="63842996"/>
<protein>
    <submittedName>
        <fullName evidence="1">Uncharacterized protein</fullName>
    </submittedName>
</protein>
<comment type="caution">
    <text evidence="1">The sequence shown here is derived from an EMBL/GenBank/DDBJ whole genome shotgun (WGS) entry which is preliminary data.</text>
</comment>
<evidence type="ECO:0000313" key="2">
    <source>
        <dbReference type="Proteomes" id="UP000803844"/>
    </source>
</evidence>
<name>A0A9P4Y800_CRYP1</name>
<dbReference type="Proteomes" id="UP000803844">
    <property type="component" value="Unassembled WGS sequence"/>
</dbReference>
<proteinExistence type="predicted"/>